<dbReference type="EMBL" id="LR903482">
    <property type="protein sequence ID" value="CAD7251944.1"/>
    <property type="molecule type" value="Genomic_DNA"/>
</dbReference>
<evidence type="ECO:0000313" key="10">
    <source>
        <dbReference type="Proteomes" id="UP000677054"/>
    </source>
</evidence>
<reference evidence="9" key="1">
    <citation type="submission" date="2020-11" db="EMBL/GenBank/DDBJ databases">
        <authorList>
            <person name="Tran Van P."/>
        </authorList>
    </citation>
    <scope>NUCLEOTIDE SEQUENCE</scope>
</reference>
<dbReference type="GO" id="GO:0140359">
    <property type="term" value="F:ABC-type transporter activity"/>
    <property type="evidence" value="ECO:0007669"/>
    <property type="project" value="InterPro"/>
</dbReference>
<dbReference type="InterPro" id="IPR043926">
    <property type="entry name" value="ABCG_dom"/>
</dbReference>
<evidence type="ECO:0000256" key="3">
    <source>
        <dbReference type="ARBA" id="ARBA00022448"/>
    </source>
</evidence>
<feature type="domain" description="ABC transporter" evidence="7">
    <location>
        <begin position="20"/>
        <end position="73"/>
    </location>
</feature>
<evidence type="ECO:0000256" key="1">
    <source>
        <dbReference type="ARBA" id="ARBA00004141"/>
    </source>
</evidence>
<evidence type="ECO:0000259" key="8">
    <source>
        <dbReference type="Pfam" id="PF19055"/>
    </source>
</evidence>
<dbReference type="Pfam" id="PF19055">
    <property type="entry name" value="ABC2_membrane_7"/>
    <property type="match status" value="1"/>
</dbReference>
<dbReference type="SUPFAM" id="SSF52540">
    <property type="entry name" value="P-loop containing nucleoside triphosphate hydrolases"/>
    <property type="match status" value="1"/>
</dbReference>
<keyword evidence="10" id="KW-1185">Reference proteome</keyword>
<accession>A0A7R9FR31</accession>
<dbReference type="InterPro" id="IPR003439">
    <property type="entry name" value="ABC_transporter-like_ATP-bd"/>
</dbReference>
<dbReference type="Proteomes" id="UP000677054">
    <property type="component" value="Unassembled WGS sequence"/>
</dbReference>
<keyword evidence="4" id="KW-0812">Transmembrane</keyword>
<evidence type="ECO:0008006" key="11">
    <source>
        <dbReference type="Google" id="ProtNLM"/>
    </source>
</evidence>
<feature type="domain" description="ABC transporter family G" evidence="8">
    <location>
        <begin position="102"/>
        <end position="153"/>
    </location>
</feature>
<evidence type="ECO:0000259" key="7">
    <source>
        <dbReference type="Pfam" id="PF00005"/>
    </source>
</evidence>
<dbReference type="GO" id="GO:0005886">
    <property type="term" value="C:plasma membrane"/>
    <property type="evidence" value="ECO:0007669"/>
    <property type="project" value="TreeGrafter"/>
</dbReference>
<dbReference type="GO" id="GO:0016887">
    <property type="term" value="F:ATP hydrolysis activity"/>
    <property type="evidence" value="ECO:0007669"/>
    <property type="project" value="InterPro"/>
</dbReference>
<evidence type="ECO:0000313" key="9">
    <source>
        <dbReference type="EMBL" id="CAD7251944.1"/>
    </source>
</evidence>
<evidence type="ECO:0000256" key="4">
    <source>
        <dbReference type="ARBA" id="ARBA00022692"/>
    </source>
</evidence>
<keyword evidence="6" id="KW-0472">Membrane</keyword>
<evidence type="ECO:0000256" key="5">
    <source>
        <dbReference type="ARBA" id="ARBA00022989"/>
    </source>
</evidence>
<dbReference type="AlphaFoldDB" id="A0A7R9FR31"/>
<protein>
    <recommendedName>
        <fullName evidence="11">ABC transporter domain-containing protein</fullName>
    </recommendedName>
</protein>
<evidence type="ECO:0000256" key="2">
    <source>
        <dbReference type="ARBA" id="ARBA00005814"/>
    </source>
</evidence>
<dbReference type="PANTHER" id="PTHR48041">
    <property type="entry name" value="ABC TRANSPORTER G FAMILY MEMBER 28"/>
    <property type="match status" value="1"/>
</dbReference>
<dbReference type="GO" id="GO:0005524">
    <property type="term" value="F:ATP binding"/>
    <property type="evidence" value="ECO:0007669"/>
    <property type="project" value="InterPro"/>
</dbReference>
<dbReference type="PANTHER" id="PTHR48041:SF78">
    <property type="entry name" value="ABC TRANSPORTER EXPRESSED IN TRACHEA, ISOFORM A"/>
    <property type="match status" value="1"/>
</dbReference>
<proteinExistence type="inferred from homology"/>
<dbReference type="Gene3D" id="3.40.50.300">
    <property type="entry name" value="P-loop containing nucleotide triphosphate hydrolases"/>
    <property type="match status" value="1"/>
</dbReference>
<dbReference type="OrthoDB" id="66620at2759"/>
<dbReference type="InterPro" id="IPR050352">
    <property type="entry name" value="ABCG_transporters"/>
</dbReference>
<evidence type="ECO:0000256" key="6">
    <source>
        <dbReference type="ARBA" id="ARBA00023136"/>
    </source>
</evidence>
<gene>
    <name evidence="9" type="ORF">DSTB1V02_LOCUS11705</name>
</gene>
<keyword evidence="5" id="KW-1133">Transmembrane helix</keyword>
<comment type="subcellular location">
    <subcellularLocation>
        <location evidence="1">Membrane</location>
        <topology evidence="1">Multi-pass membrane protein</topology>
    </subcellularLocation>
</comment>
<sequence length="212" mass="23185">MESMLVAANLKLPSSKSFKEKHNAVVQILQHLSMQGCAETKASCLSGGERKRLCIALELIADPPILFLDEPTSGLDSSTCQQCVNLLSMLAREGRTVICTIHHPSAKILEKFDHMILLAEGRSLYHGTVSSLLPFLRQLGLHCPPYHNPADYGVGKRKKVMSGTGPKTTEDAVAEYAVSFTSQVGCLFLRCVKVSTRDLVSVPTDFLRDTVI</sequence>
<organism evidence="9">
    <name type="scientific">Darwinula stevensoni</name>
    <dbReference type="NCBI Taxonomy" id="69355"/>
    <lineage>
        <taxon>Eukaryota</taxon>
        <taxon>Metazoa</taxon>
        <taxon>Ecdysozoa</taxon>
        <taxon>Arthropoda</taxon>
        <taxon>Crustacea</taxon>
        <taxon>Oligostraca</taxon>
        <taxon>Ostracoda</taxon>
        <taxon>Podocopa</taxon>
        <taxon>Podocopida</taxon>
        <taxon>Darwinulocopina</taxon>
        <taxon>Darwinuloidea</taxon>
        <taxon>Darwinulidae</taxon>
        <taxon>Darwinula</taxon>
    </lineage>
</organism>
<keyword evidence="3" id="KW-0813">Transport</keyword>
<comment type="similarity">
    <text evidence="2">Belongs to the ABC transporter superfamily. ABCG family. Eye pigment precursor importer (TC 3.A.1.204) subfamily.</text>
</comment>
<dbReference type="EMBL" id="CAJPEV010003965">
    <property type="protein sequence ID" value="CAG0900896.1"/>
    <property type="molecule type" value="Genomic_DNA"/>
</dbReference>
<dbReference type="Pfam" id="PF00005">
    <property type="entry name" value="ABC_tran"/>
    <property type="match status" value="1"/>
</dbReference>
<name>A0A7R9FR31_9CRUS</name>
<dbReference type="InterPro" id="IPR027417">
    <property type="entry name" value="P-loop_NTPase"/>
</dbReference>